<name>A0A1D8K9U5_9GAMM</name>
<evidence type="ECO:0000313" key="2">
    <source>
        <dbReference type="Proteomes" id="UP000095342"/>
    </source>
</evidence>
<dbReference type="AlphaFoldDB" id="A0A1D8K9U5"/>
<dbReference type="EMBL" id="CP017448">
    <property type="protein sequence ID" value="AOV17725.1"/>
    <property type="molecule type" value="Genomic_DNA"/>
</dbReference>
<keyword evidence="2" id="KW-1185">Reference proteome</keyword>
<protein>
    <submittedName>
        <fullName evidence="1">Uncharacterized protein</fullName>
    </submittedName>
</protein>
<accession>A0A1D8K9U5</accession>
<reference evidence="1 2" key="1">
    <citation type="submission" date="2016-09" db="EMBL/GenBank/DDBJ databases">
        <title>Acidihalobacter prosperus V6 (DSM14174).</title>
        <authorList>
            <person name="Khaleque H.N."/>
            <person name="Ramsay J.P."/>
            <person name="Murphy R.J.T."/>
            <person name="Kaksonen A.H."/>
            <person name="Boxall N.J."/>
            <person name="Watkin E.L.J."/>
        </authorList>
    </citation>
    <scope>NUCLEOTIDE SEQUENCE [LARGE SCALE GENOMIC DNA]</scope>
    <source>
        <strain evidence="1 2">V6</strain>
    </source>
</reference>
<evidence type="ECO:0000313" key="1">
    <source>
        <dbReference type="EMBL" id="AOV17725.1"/>
    </source>
</evidence>
<proteinExistence type="predicted"/>
<sequence>MEYAKRQPSSGACQLTHWESTFAVWYSLKKQGNLAMIENIAAVKQTTTKSHAVNLKLSPQAAREIANLKQPLVVDLELLFSCMIRKQVHFLDEVHHDAVPLDCNNPKIQAWFRAVGTKTCLISDQPVPDLQTFPIKRIEPFMPKWLDLDFKHGKWRGEFGYIASR</sequence>
<gene>
    <name evidence="1" type="ORF">BJI67_12260</name>
</gene>
<dbReference type="Proteomes" id="UP000095342">
    <property type="component" value="Chromosome"/>
</dbReference>
<organism evidence="1 2">
    <name type="scientific">Acidihalobacter aeolianus</name>
    <dbReference type="NCBI Taxonomy" id="2792603"/>
    <lineage>
        <taxon>Bacteria</taxon>
        <taxon>Pseudomonadati</taxon>
        <taxon>Pseudomonadota</taxon>
        <taxon>Gammaproteobacteria</taxon>
        <taxon>Chromatiales</taxon>
        <taxon>Ectothiorhodospiraceae</taxon>
        <taxon>Acidihalobacter</taxon>
    </lineage>
</organism>
<dbReference type="KEGG" id="aaeo:BJI67_12260"/>